<feature type="domain" description="Glycosyltransferase 2-like" evidence="2">
    <location>
        <begin position="432"/>
        <end position="560"/>
    </location>
</feature>
<evidence type="ECO:0000259" key="2">
    <source>
        <dbReference type="Pfam" id="PF00535"/>
    </source>
</evidence>
<name>A0A562SRB2_9BACT</name>
<dbReference type="InterPro" id="IPR028098">
    <property type="entry name" value="Glyco_trans_4-like_N"/>
</dbReference>
<dbReference type="PANTHER" id="PTHR43685">
    <property type="entry name" value="GLYCOSYLTRANSFERASE"/>
    <property type="match status" value="1"/>
</dbReference>
<dbReference type="InterPro" id="IPR029044">
    <property type="entry name" value="Nucleotide-diphossugar_trans"/>
</dbReference>
<dbReference type="AlphaFoldDB" id="A0A562SRB2"/>
<dbReference type="Pfam" id="PF00534">
    <property type="entry name" value="Glycos_transf_1"/>
    <property type="match status" value="1"/>
</dbReference>
<dbReference type="Gene3D" id="3.40.50.2000">
    <property type="entry name" value="Glycogen Phosphorylase B"/>
    <property type="match status" value="2"/>
</dbReference>
<dbReference type="Proteomes" id="UP000316167">
    <property type="component" value="Unassembled WGS sequence"/>
</dbReference>
<evidence type="ECO:0000313" key="5">
    <source>
        <dbReference type="Proteomes" id="UP000316167"/>
    </source>
</evidence>
<proteinExistence type="predicted"/>
<gene>
    <name evidence="4" type="ORF">IQ13_1786</name>
</gene>
<dbReference type="SUPFAM" id="SSF53756">
    <property type="entry name" value="UDP-Glycosyltransferase/glycogen phosphorylase"/>
    <property type="match status" value="1"/>
</dbReference>
<protein>
    <submittedName>
        <fullName evidence="4">Glycosyltransferase involved in cell wall biosynthesis</fullName>
    </submittedName>
</protein>
<feature type="domain" description="Glycosyltransferase subfamily 4-like N-terminal" evidence="3">
    <location>
        <begin position="16"/>
        <end position="180"/>
    </location>
</feature>
<keyword evidence="4" id="KW-0808">Transferase</keyword>
<dbReference type="GO" id="GO:0016757">
    <property type="term" value="F:glycosyltransferase activity"/>
    <property type="evidence" value="ECO:0007669"/>
    <property type="project" value="InterPro"/>
</dbReference>
<sequence length="721" mass="83425">MRYWILTSEYPPEYGGGIATYCYHNAQMLKEKGYEVSIFVTSEISLPEIIKFEHGIRVIRFNCNTEQYPHLGYETARSFLFARAIENHMAKEGIPDILESQEYGGIAYFTLLYKHLNYAFFGNLKVLLTLHAPAFLYYEYNKVPSYSLPYFWIGEMEKWCIHAADKLNSPGHFLINAIQPFFLESLTEKISIIRYPYKNVSPVTIQQNEIRNNWFFFGKMTPQKGIIPLLIACKKLWSKGWKRKLIIIGGGDHYYHPENMLMSDWIKLRFSAELRKQQLILLGNLSQENWTDKTKNGGIIIIPSIGDNYPFTVLESMSNGQIVLASKQGGQSEIIIHCKNGFLFDHTIHGDLEAKILLIESMPLNELQKIRQEAVRSVNNLHNYDKVFSEKKTLINNLLEQATKSDVFPFLRPQIKVRKEVSVKEIINNKLSIIIPFFNMGKTVKETLSSVYNIEYDNFEVIVINDGSTEEESVKELNKLQKAFGFRLINQSNYGLSFARNRGAEEASGEYIAFIDADDKIDPKFYRAAISVLQSKSNVYFVGSWVRYFENSNGIWPSFTPELPYLLYYNMVCGGGLVYKKIAYLEAGKNDEALEYGLEDWESVLSLVKSGRQGIVLPEPFYQYRIRKGSMARRFTSEKILYSIKYITNKHSDVFSEYAQDLTLLLNANGPGYKIDNPTLDYSKRRSLPKWLPFKSFIFYSIRKHLHVKKFALKIYKAVKK</sequence>
<dbReference type="CDD" id="cd00761">
    <property type="entry name" value="Glyco_tranf_GTA_type"/>
    <property type="match status" value="1"/>
</dbReference>
<dbReference type="EMBL" id="VLLE01000003">
    <property type="protein sequence ID" value="TWI83673.1"/>
    <property type="molecule type" value="Genomic_DNA"/>
</dbReference>
<dbReference type="SUPFAM" id="SSF53448">
    <property type="entry name" value="Nucleotide-diphospho-sugar transferases"/>
    <property type="match status" value="1"/>
</dbReference>
<reference evidence="4 5" key="1">
    <citation type="journal article" date="2015" name="Stand. Genomic Sci.">
        <title>Genomic Encyclopedia of Bacterial and Archaeal Type Strains, Phase III: the genomes of soil and plant-associated and newly described type strains.</title>
        <authorList>
            <person name="Whitman W.B."/>
            <person name="Woyke T."/>
            <person name="Klenk H.P."/>
            <person name="Zhou Y."/>
            <person name="Lilburn T.G."/>
            <person name="Beck B.J."/>
            <person name="De Vos P."/>
            <person name="Vandamme P."/>
            <person name="Eisen J.A."/>
            <person name="Garrity G."/>
            <person name="Hugenholtz P."/>
            <person name="Kyrpides N.C."/>
        </authorList>
    </citation>
    <scope>NUCLEOTIDE SEQUENCE [LARGE SCALE GENOMIC DNA]</scope>
    <source>
        <strain evidence="4 5">CGMCC 1.7271</strain>
    </source>
</reference>
<dbReference type="OrthoDB" id="6638511at2"/>
<dbReference type="InterPro" id="IPR050834">
    <property type="entry name" value="Glycosyltransf_2"/>
</dbReference>
<dbReference type="Pfam" id="PF13439">
    <property type="entry name" value="Glyco_transf_4"/>
    <property type="match status" value="1"/>
</dbReference>
<dbReference type="Gene3D" id="3.90.550.10">
    <property type="entry name" value="Spore Coat Polysaccharide Biosynthesis Protein SpsA, Chain A"/>
    <property type="match status" value="1"/>
</dbReference>
<dbReference type="PANTHER" id="PTHR43685:SF2">
    <property type="entry name" value="GLYCOSYLTRANSFERASE 2-LIKE DOMAIN-CONTAINING PROTEIN"/>
    <property type="match status" value="1"/>
</dbReference>
<dbReference type="RefSeq" id="WP_144885968.1">
    <property type="nucleotide sequence ID" value="NZ_VLLE01000003.1"/>
</dbReference>
<comment type="caution">
    <text evidence="4">The sequence shown here is derived from an EMBL/GenBank/DDBJ whole genome shotgun (WGS) entry which is preliminary data.</text>
</comment>
<accession>A0A562SRB2</accession>
<dbReference type="InterPro" id="IPR001296">
    <property type="entry name" value="Glyco_trans_1"/>
</dbReference>
<feature type="domain" description="Glycosyl transferase family 1" evidence="1">
    <location>
        <begin position="212"/>
        <end position="374"/>
    </location>
</feature>
<dbReference type="Pfam" id="PF00535">
    <property type="entry name" value="Glycos_transf_2"/>
    <property type="match status" value="1"/>
</dbReference>
<organism evidence="4 5">
    <name type="scientific">Lacibacter cauensis</name>
    <dbReference type="NCBI Taxonomy" id="510947"/>
    <lineage>
        <taxon>Bacteria</taxon>
        <taxon>Pseudomonadati</taxon>
        <taxon>Bacteroidota</taxon>
        <taxon>Chitinophagia</taxon>
        <taxon>Chitinophagales</taxon>
        <taxon>Chitinophagaceae</taxon>
        <taxon>Lacibacter</taxon>
    </lineage>
</organism>
<keyword evidence="5" id="KW-1185">Reference proteome</keyword>
<evidence type="ECO:0000259" key="1">
    <source>
        <dbReference type="Pfam" id="PF00534"/>
    </source>
</evidence>
<evidence type="ECO:0000313" key="4">
    <source>
        <dbReference type="EMBL" id="TWI83673.1"/>
    </source>
</evidence>
<dbReference type="CDD" id="cd03801">
    <property type="entry name" value="GT4_PimA-like"/>
    <property type="match status" value="1"/>
</dbReference>
<evidence type="ECO:0000259" key="3">
    <source>
        <dbReference type="Pfam" id="PF13439"/>
    </source>
</evidence>
<dbReference type="InterPro" id="IPR001173">
    <property type="entry name" value="Glyco_trans_2-like"/>
</dbReference>